<dbReference type="EMBL" id="MU004235">
    <property type="protein sequence ID" value="KAF2668934.1"/>
    <property type="molecule type" value="Genomic_DNA"/>
</dbReference>
<evidence type="ECO:0000256" key="1">
    <source>
        <dbReference type="SAM" id="MobiDB-lite"/>
    </source>
</evidence>
<keyword evidence="2" id="KW-0812">Transmembrane</keyword>
<gene>
    <name evidence="3" type="ORF">BT63DRAFT_478836</name>
</gene>
<dbReference type="OrthoDB" id="3892787at2759"/>
<evidence type="ECO:0000313" key="4">
    <source>
        <dbReference type="Proteomes" id="UP000799302"/>
    </source>
</evidence>
<dbReference type="Proteomes" id="UP000799302">
    <property type="component" value="Unassembled WGS sequence"/>
</dbReference>
<proteinExistence type="predicted"/>
<evidence type="ECO:0000313" key="3">
    <source>
        <dbReference type="EMBL" id="KAF2668934.1"/>
    </source>
</evidence>
<reference evidence="3" key="1">
    <citation type="journal article" date="2020" name="Stud. Mycol.">
        <title>101 Dothideomycetes genomes: a test case for predicting lifestyles and emergence of pathogens.</title>
        <authorList>
            <person name="Haridas S."/>
            <person name="Albert R."/>
            <person name="Binder M."/>
            <person name="Bloem J."/>
            <person name="Labutti K."/>
            <person name="Salamov A."/>
            <person name="Andreopoulos B."/>
            <person name="Baker S."/>
            <person name="Barry K."/>
            <person name="Bills G."/>
            <person name="Bluhm B."/>
            <person name="Cannon C."/>
            <person name="Castanera R."/>
            <person name="Culley D."/>
            <person name="Daum C."/>
            <person name="Ezra D."/>
            <person name="Gonzalez J."/>
            <person name="Henrissat B."/>
            <person name="Kuo A."/>
            <person name="Liang C."/>
            <person name="Lipzen A."/>
            <person name="Lutzoni F."/>
            <person name="Magnuson J."/>
            <person name="Mondo S."/>
            <person name="Nolan M."/>
            <person name="Ohm R."/>
            <person name="Pangilinan J."/>
            <person name="Park H.-J."/>
            <person name="Ramirez L."/>
            <person name="Alfaro M."/>
            <person name="Sun H."/>
            <person name="Tritt A."/>
            <person name="Yoshinaga Y."/>
            <person name="Zwiers L.-H."/>
            <person name="Turgeon B."/>
            <person name="Goodwin S."/>
            <person name="Spatafora J."/>
            <person name="Crous P."/>
            <person name="Grigoriev I."/>
        </authorList>
    </citation>
    <scope>NUCLEOTIDE SEQUENCE</scope>
    <source>
        <strain evidence="3">CBS 115976</strain>
    </source>
</reference>
<keyword evidence="4" id="KW-1185">Reference proteome</keyword>
<dbReference type="AlphaFoldDB" id="A0A6A6UDF0"/>
<evidence type="ECO:0008006" key="5">
    <source>
        <dbReference type="Google" id="ProtNLM"/>
    </source>
</evidence>
<keyword evidence="2" id="KW-1133">Transmembrane helix</keyword>
<feature type="transmembrane region" description="Helical" evidence="2">
    <location>
        <begin position="32"/>
        <end position="55"/>
    </location>
</feature>
<evidence type="ECO:0000256" key="2">
    <source>
        <dbReference type="SAM" id="Phobius"/>
    </source>
</evidence>
<feature type="region of interest" description="Disordered" evidence="1">
    <location>
        <begin position="253"/>
        <end position="291"/>
    </location>
</feature>
<feature type="compositionally biased region" description="Polar residues" evidence="1">
    <location>
        <begin position="267"/>
        <end position="276"/>
    </location>
</feature>
<dbReference type="InterPro" id="IPR011692">
    <property type="entry name" value="Stress_up-reg_Nod19"/>
</dbReference>
<sequence length="637" mass="69194">MFSTQKSDPVRDQMQPKEARKDSLRFNFLMNFIRWAEFAFSIAALVVCANIYKIFDNHQCSVPGRVTFNLAVAAVTVALSIYFIFATATIKLRAIPYSFWLALVTDIIFLALWIASGSLIGTYDCNAACGDCTNYGLQHHSDFNATWYQFSLAFFQPGCVCGIPKTTNSTNTSNTRQGLLSDVLLEKRASIGSSASRAGQSIVKNGSSSVFKKVIQAAIRHGLDWTMAALFLMALVVTGVLMFWYSKKKHPDTEEGMAIEGKDGRNNTHSGHSQNGLHEARQHDHNAPAPSPLTAFLSEIKPFKIETAPPKSPLKNVQRKRIFYGPYTLQPANAKKAPNVSGMDPNSESWNGIAGGIPLDSTLLFAKNTLEYENGKIADQASGVYNHHVAFIDTNKFTPLFASCPSSSAVSPGAVPSSMPSLGAPAVMMGASEEIGSNAYSTPDGTFNSGFYIGKADKVIMSGEVVNYSNDTKVIYAVSDVEFIPGRPPGSLDVQVQVLSVNQCETKDIRLHAPEGKKAFSFQSQNITVLNDGYILSRRGHLHDGGVNIDFKVNGKTICDSRAIYGGEKGSLKTEDGVWETVSATVECHEPVKVSKGDVITLSAHYDLEKHPARKHTGGGMAEEMGIMSFNFATEAK</sequence>
<feature type="transmembrane region" description="Helical" evidence="2">
    <location>
        <begin position="97"/>
        <end position="115"/>
    </location>
</feature>
<accession>A0A6A6UDF0</accession>
<feature type="transmembrane region" description="Helical" evidence="2">
    <location>
        <begin position="67"/>
        <end position="85"/>
    </location>
</feature>
<feature type="transmembrane region" description="Helical" evidence="2">
    <location>
        <begin position="222"/>
        <end position="245"/>
    </location>
</feature>
<protein>
    <recommendedName>
        <fullName evidence="5">MARVEL domain-containing protein</fullName>
    </recommendedName>
</protein>
<name>A0A6A6UDF0_9PEZI</name>
<organism evidence="3 4">
    <name type="scientific">Microthyrium microscopicum</name>
    <dbReference type="NCBI Taxonomy" id="703497"/>
    <lineage>
        <taxon>Eukaryota</taxon>
        <taxon>Fungi</taxon>
        <taxon>Dikarya</taxon>
        <taxon>Ascomycota</taxon>
        <taxon>Pezizomycotina</taxon>
        <taxon>Dothideomycetes</taxon>
        <taxon>Dothideomycetes incertae sedis</taxon>
        <taxon>Microthyriales</taxon>
        <taxon>Microthyriaceae</taxon>
        <taxon>Microthyrium</taxon>
    </lineage>
</organism>
<keyword evidence="2" id="KW-0472">Membrane</keyword>
<dbReference type="Pfam" id="PF07712">
    <property type="entry name" value="SURNod19"/>
    <property type="match status" value="1"/>
</dbReference>